<dbReference type="PROSITE" id="PS51257">
    <property type="entry name" value="PROKAR_LIPOPROTEIN"/>
    <property type="match status" value="1"/>
</dbReference>
<dbReference type="Pfam" id="PF25232">
    <property type="entry name" value="DUF7848"/>
    <property type="match status" value="1"/>
</dbReference>
<evidence type="ECO:0000313" key="2">
    <source>
        <dbReference type="EMBL" id="GAA2933840.1"/>
    </source>
</evidence>
<comment type="caution">
    <text evidence="2">The sequence shown here is derived from an EMBL/GenBank/DDBJ whole genome shotgun (WGS) entry which is preliminary data.</text>
</comment>
<feature type="domain" description="DUF7848" evidence="1">
    <location>
        <begin position="1"/>
        <end position="68"/>
    </location>
</feature>
<dbReference type="EMBL" id="BAAAUD010000018">
    <property type="protein sequence ID" value="GAA2933840.1"/>
    <property type="molecule type" value="Genomic_DNA"/>
</dbReference>
<sequence>MRHVAHTIRRVPGSGVTAQVFCMASGCGENSGRKGDPDSVQDWALRHTGRTGHALFRRDFTDQARVTRVE</sequence>
<gene>
    <name evidence="2" type="ORF">GCM10010446_18300</name>
</gene>
<name>A0ABP6JHZ9_9ACTN</name>
<dbReference type="InterPro" id="IPR057170">
    <property type="entry name" value="DUF7848"/>
</dbReference>
<keyword evidence="3" id="KW-1185">Reference proteome</keyword>
<reference evidence="3" key="1">
    <citation type="journal article" date="2019" name="Int. J. Syst. Evol. Microbiol.">
        <title>The Global Catalogue of Microorganisms (GCM) 10K type strain sequencing project: providing services to taxonomists for standard genome sequencing and annotation.</title>
        <authorList>
            <consortium name="The Broad Institute Genomics Platform"/>
            <consortium name="The Broad Institute Genome Sequencing Center for Infectious Disease"/>
            <person name="Wu L."/>
            <person name="Ma J."/>
        </authorList>
    </citation>
    <scope>NUCLEOTIDE SEQUENCE [LARGE SCALE GENOMIC DNA]</scope>
    <source>
        <strain evidence="3">JCM 9088</strain>
    </source>
</reference>
<evidence type="ECO:0000259" key="1">
    <source>
        <dbReference type="Pfam" id="PF25232"/>
    </source>
</evidence>
<accession>A0ABP6JHZ9</accession>
<evidence type="ECO:0000313" key="3">
    <source>
        <dbReference type="Proteomes" id="UP001500403"/>
    </source>
</evidence>
<organism evidence="2 3">
    <name type="scientific">Streptomyces enissocaesilis</name>
    <dbReference type="NCBI Taxonomy" id="332589"/>
    <lineage>
        <taxon>Bacteria</taxon>
        <taxon>Bacillati</taxon>
        <taxon>Actinomycetota</taxon>
        <taxon>Actinomycetes</taxon>
        <taxon>Kitasatosporales</taxon>
        <taxon>Streptomycetaceae</taxon>
        <taxon>Streptomyces</taxon>
        <taxon>Streptomyces rochei group</taxon>
    </lineage>
</organism>
<proteinExistence type="predicted"/>
<protein>
    <recommendedName>
        <fullName evidence="1">DUF7848 domain-containing protein</fullName>
    </recommendedName>
</protein>
<dbReference type="Proteomes" id="UP001500403">
    <property type="component" value="Unassembled WGS sequence"/>
</dbReference>